<feature type="region of interest" description="Disordered" evidence="6">
    <location>
        <begin position="366"/>
        <end position="542"/>
    </location>
</feature>
<feature type="binding site" evidence="4">
    <location>
        <begin position="26"/>
        <end position="33"/>
    </location>
    <ligand>
        <name>GTP</name>
        <dbReference type="ChEBI" id="CHEBI:37565"/>
    </ligand>
</feature>
<feature type="region of interest" description="Disordered" evidence="6">
    <location>
        <begin position="211"/>
        <end position="242"/>
    </location>
</feature>
<organism evidence="7 8">
    <name type="scientific">Edaphochlamys debaryana</name>
    <dbReference type="NCBI Taxonomy" id="47281"/>
    <lineage>
        <taxon>Eukaryota</taxon>
        <taxon>Viridiplantae</taxon>
        <taxon>Chlorophyta</taxon>
        <taxon>core chlorophytes</taxon>
        <taxon>Chlorophyceae</taxon>
        <taxon>CS clade</taxon>
        <taxon>Chlamydomonadales</taxon>
        <taxon>Chlamydomonadales incertae sedis</taxon>
        <taxon>Edaphochlamys</taxon>
    </lineage>
</organism>
<dbReference type="SMART" id="SM00177">
    <property type="entry name" value="ARF"/>
    <property type="match status" value="1"/>
</dbReference>
<evidence type="ECO:0000313" key="8">
    <source>
        <dbReference type="Proteomes" id="UP000612055"/>
    </source>
</evidence>
<proteinExistence type="inferred from homology"/>
<dbReference type="InterPro" id="IPR027417">
    <property type="entry name" value="P-loop_NTPase"/>
</dbReference>
<keyword evidence="8" id="KW-1185">Reference proteome</keyword>
<dbReference type="InterPro" id="IPR006689">
    <property type="entry name" value="Small_GTPase_ARF/SAR"/>
</dbReference>
<dbReference type="InterPro" id="IPR051995">
    <property type="entry name" value="Ciliary_GTPase"/>
</dbReference>
<dbReference type="GO" id="GO:0046872">
    <property type="term" value="F:metal ion binding"/>
    <property type="evidence" value="ECO:0007669"/>
    <property type="project" value="UniProtKB-KW"/>
</dbReference>
<feature type="binding site" evidence="4">
    <location>
        <begin position="128"/>
        <end position="131"/>
    </location>
    <ligand>
        <name>GTP</name>
        <dbReference type="ChEBI" id="CHEBI:37565"/>
    </ligand>
</feature>
<feature type="binding site" evidence="5">
    <location>
        <position position="50"/>
    </location>
    <ligand>
        <name>Mg(2+)</name>
        <dbReference type="ChEBI" id="CHEBI:18420"/>
    </ligand>
</feature>
<evidence type="ECO:0000256" key="2">
    <source>
        <dbReference type="ARBA" id="ARBA00022741"/>
    </source>
</evidence>
<dbReference type="PANTHER" id="PTHR46090:SF2">
    <property type="entry name" value="ADP-RIBOSYLATION FACTOR-LIKE PROTEIN 13B"/>
    <property type="match status" value="1"/>
</dbReference>
<dbReference type="GO" id="GO:0003924">
    <property type="term" value="F:GTPase activity"/>
    <property type="evidence" value="ECO:0007669"/>
    <property type="project" value="InterPro"/>
</dbReference>
<feature type="binding site" evidence="5">
    <location>
        <position position="33"/>
    </location>
    <ligand>
        <name>Mg(2+)</name>
        <dbReference type="ChEBI" id="CHEBI:18420"/>
    </ligand>
</feature>
<dbReference type="CDD" id="cd00878">
    <property type="entry name" value="Arf_Arl"/>
    <property type="match status" value="1"/>
</dbReference>
<dbReference type="InterPro" id="IPR005225">
    <property type="entry name" value="Small_GTP-bd"/>
</dbReference>
<feature type="compositionally biased region" description="Basic and acidic residues" evidence="6">
    <location>
        <begin position="415"/>
        <end position="425"/>
    </location>
</feature>
<feature type="region of interest" description="Disordered" evidence="6">
    <location>
        <begin position="264"/>
        <end position="351"/>
    </location>
</feature>
<dbReference type="PROSITE" id="PS51417">
    <property type="entry name" value="ARF"/>
    <property type="match status" value="1"/>
</dbReference>
<evidence type="ECO:0000256" key="1">
    <source>
        <dbReference type="ARBA" id="ARBA00010290"/>
    </source>
</evidence>
<feature type="compositionally biased region" description="Polar residues" evidence="6">
    <location>
        <begin position="443"/>
        <end position="455"/>
    </location>
</feature>
<keyword evidence="5" id="KW-0479">Metal-binding</keyword>
<dbReference type="PRINTS" id="PR00328">
    <property type="entry name" value="SAR1GTPBP"/>
</dbReference>
<feature type="compositionally biased region" description="Gly residues" evidence="6">
    <location>
        <begin position="457"/>
        <end position="470"/>
    </location>
</feature>
<accession>A0A836C2R9</accession>
<evidence type="ECO:0000256" key="5">
    <source>
        <dbReference type="PIRSR" id="PIRSR606689-2"/>
    </source>
</evidence>
<sequence length="542" mass="56760">MFGLIYNLYKFCKKKAERKITIALLGLDNAGKTTLLNALKGEVEADTTPTFGFNTSTLQDGKYTIEVFDLGGGKSIRSVWSRYLAEVHGIVYVVDAADAQRFEESKKVLAEVLENQYMRDKPIAVFANKQDLPTASSPAEVVKGLGMAACRNTHNVVPCTAKSNAGEPVDPRLREGLRWLIGYVDREYSRLDPRVKTEAEEVRVEEALKKKEREERLKRQREERLRQQEEEAARAREVEKDNELHDGMAPSLAAAAAAGLQVQVLSPDPPTPQELRPRSTEPDPTDRGLCLVDPQPTPPNTIESPASKFPPPRRPASRDVGHASDLRPAVADQGTAASPAPPPPLGPLKALSNGQLVVPAALPGRAALPPLAPLAPSPLPPLQPPMDGHGSYGPGPGAGLAARPPSRPPSAQRIRGGEGGDEERAGASTSGGQGPAAAASPSRNWSAGSRNSTANGFVGGGVGGGMGSAGGVAESVVGHGDSSGGAEEQASASHAVRARLAASSGGGSSFADGVHRSNLSLGQHNRVAPEPAELPGTHAAQS</sequence>
<keyword evidence="2 4" id="KW-0547">Nucleotide-binding</keyword>
<dbReference type="PANTHER" id="PTHR46090">
    <property type="entry name" value="ADP-RIBOSYLATION FACTOR-LIKE PROTEIN 13B"/>
    <property type="match status" value="1"/>
</dbReference>
<evidence type="ECO:0000313" key="7">
    <source>
        <dbReference type="EMBL" id="KAG2496914.1"/>
    </source>
</evidence>
<protein>
    <recommendedName>
        <fullName evidence="9">ADP-ribosylation factor-like protein 13B</fullName>
    </recommendedName>
</protein>
<gene>
    <name evidence="7" type="ORF">HYH03_004920</name>
</gene>
<dbReference type="FunFam" id="3.40.50.300:FF:001166">
    <property type="entry name" value="ADP-ribosylation factor D"/>
    <property type="match status" value="1"/>
</dbReference>
<evidence type="ECO:0000256" key="6">
    <source>
        <dbReference type="SAM" id="MobiDB-lite"/>
    </source>
</evidence>
<dbReference type="Pfam" id="PF00025">
    <property type="entry name" value="Arf"/>
    <property type="match status" value="1"/>
</dbReference>
<evidence type="ECO:0000256" key="4">
    <source>
        <dbReference type="PIRSR" id="PIRSR606689-1"/>
    </source>
</evidence>
<feature type="compositionally biased region" description="Basic and acidic residues" evidence="6">
    <location>
        <begin position="275"/>
        <end position="286"/>
    </location>
</feature>
<dbReference type="NCBIfam" id="TIGR00231">
    <property type="entry name" value="small_GTP"/>
    <property type="match status" value="1"/>
</dbReference>
<feature type="compositionally biased region" description="Basic and acidic residues" evidence="6">
    <location>
        <begin position="316"/>
        <end position="325"/>
    </location>
</feature>
<dbReference type="Gene3D" id="3.40.50.300">
    <property type="entry name" value="P-loop containing nucleotide triphosphate hydrolases"/>
    <property type="match status" value="1"/>
</dbReference>
<dbReference type="SMART" id="SM00178">
    <property type="entry name" value="SAR"/>
    <property type="match status" value="1"/>
</dbReference>
<feature type="compositionally biased region" description="Low complexity" evidence="6">
    <location>
        <begin position="471"/>
        <end position="503"/>
    </location>
</feature>
<keyword evidence="5" id="KW-0460">Magnesium</keyword>
<feature type="binding site" evidence="4">
    <location>
        <position position="72"/>
    </location>
    <ligand>
        <name>GTP</name>
        <dbReference type="ChEBI" id="CHEBI:37565"/>
    </ligand>
</feature>
<feature type="compositionally biased region" description="Low complexity" evidence="6">
    <location>
        <begin position="399"/>
        <end position="413"/>
    </location>
</feature>
<dbReference type="AlphaFoldDB" id="A0A836C2R9"/>
<keyword evidence="3 4" id="KW-0342">GTP-binding</keyword>
<dbReference type="EMBL" id="JAEHOE010000016">
    <property type="protein sequence ID" value="KAG2496914.1"/>
    <property type="molecule type" value="Genomic_DNA"/>
</dbReference>
<dbReference type="SUPFAM" id="SSF52540">
    <property type="entry name" value="P-loop containing nucleoside triphosphate hydrolases"/>
    <property type="match status" value="1"/>
</dbReference>
<dbReference type="OrthoDB" id="14717at2759"/>
<evidence type="ECO:0008006" key="9">
    <source>
        <dbReference type="Google" id="ProtNLM"/>
    </source>
</evidence>
<feature type="compositionally biased region" description="Pro residues" evidence="6">
    <location>
        <begin position="370"/>
        <end position="384"/>
    </location>
</feature>
<comment type="similarity">
    <text evidence="1">Belongs to the small GTPase superfamily. Arf family.</text>
</comment>
<evidence type="ECO:0000256" key="3">
    <source>
        <dbReference type="ARBA" id="ARBA00023134"/>
    </source>
</evidence>
<dbReference type="Proteomes" id="UP000612055">
    <property type="component" value="Unassembled WGS sequence"/>
</dbReference>
<comment type="caution">
    <text evidence="7">The sequence shown here is derived from an EMBL/GenBank/DDBJ whole genome shotgun (WGS) entry which is preliminary data.</text>
</comment>
<name>A0A836C2R9_9CHLO</name>
<reference evidence="7" key="1">
    <citation type="journal article" date="2020" name="bioRxiv">
        <title>Comparative genomics of Chlamydomonas.</title>
        <authorList>
            <person name="Craig R.J."/>
            <person name="Hasan A.R."/>
            <person name="Ness R.W."/>
            <person name="Keightley P.D."/>
        </authorList>
    </citation>
    <scope>NUCLEOTIDE SEQUENCE</scope>
    <source>
        <strain evidence="7">CCAP 11/70</strain>
    </source>
</reference>
<dbReference type="GO" id="GO:0005525">
    <property type="term" value="F:GTP binding"/>
    <property type="evidence" value="ECO:0007669"/>
    <property type="project" value="UniProtKB-KW"/>
</dbReference>